<keyword evidence="1" id="KW-1133">Transmembrane helix</keyword>
<accession>A0AAN8F2G1</accession>
<gene>
    <name evidence="2" type="ORF">OHC33_003832</name>
</gene>
<reference evidence="2 3" key="1">
    <citation type="submission" date="2022-12" db="EMBL/GenBank/DDBJ databases">
        <title>Genomic features and morphological characterization of a novel Knufia sp. strain isolated from spacecraft assembly facility.</title>
        <authorList>
            <person name="Teixeira M."/>
            <person name="Chander A.M."/>
            <person name="Stajich J.E."/>
            <person name="Venkateswaran K."/>
        </authorList>
    </citation>
    <scope>NUCLEOTIDE SEQUENCE [LARGE SCALE GENOMIC DNA]</scope>
    <source>
        <strain evidence="2 3">FJI-L2-BK-P2</strain>
    </source>
</reference>
<dbReference type="EMBL" id="JAKLMC020000007">
    <property type="protein sequence ID" value="KAK5955153.1"/>
    <property type="molecule type" value="Genomic_DNA"/>
</dbReference>
<dbReference type="AlphaFoldDB" id="A0AAN8F2G1"/>
<sequence>MKTPILYASFVSLSAALSDFSTANTLRKRESGEFSCYNALNTWDFSALCPNINYPITNDKGLSTMGTLYFALASTTVPDDTIYNAQENIICTVNGPTENITAEISAGVGNDIVGAGVSVTFDLSLPNTSGSKSISIGICMFTQGTDDDYLNITDPITLKQARDLLYTMLTAPSTDCKTCGRIPVRYPNVTDGTDQGGILKIDRTSSNNCIGKCVGPASFSTASSSPSASASSSAGKRFEPCGYEFGFGTFGFLTLAWFLGMAVFGLRVAPSIQA</sequence>
<keyword evidence="1" id="KW-0472">Membrane</keyword>
<dbReference type="Proteomes" id="UP001316803">
    <property type="component" value="Unassembled WGS sequence"/>
</dbReference>
<protein>
    <submittedName>
        <fullName evidence="2">Uncharacterized protein</fullName>
    </submittedName>
</protein>
<feature type="transmembrane region" description="Helical" evidence="1">
    <location>
        <begin position="245"/>
        <end position="266"/>
    </location>
</feature>
<keyword evidence="3" id="KW-1185">Reference proteome</keyword>
<name>A0AAN8F2G1_9EURO</name>
<comment type="caution">
    <text evidence="2">The sequence shown here is derived from an EMBL/GenBank/DDBJ whole genome shotgun (WGS) entry which is preliminary data.</text>
</comment>
<proteinExistence type="predicted"/>
<evidence type="ECO:0000256" key="1">
    <source>
        <dbReference type="SAM" id="Phobius"/>
    </source>
</evidence>
<evidence type="ECO:0000313" key="2">
    <source>
        <dbReference type="EMBL" id="KAK5955153.1"/>
    </source>
</evidence>
<keyword evidence="1" id="KW-0812">Transmembrane</keyword>
<organism evidence="2 3">
    <name type="scientific">Knufia fluminis</name>
    <dbReference type="NCBI Taxonomy" id="191047"/>
    <lineage>
        <taxon>Eukaryota</taxon>
        <taxon>Fungi</taxon>
        <taxon>Dikarya</taxon>
        <taxon>Ascomycota</taxon>
        <taxon>Pezizomycotina</taxon>
        <taxon>Eurotiomycetes</taxon>
        <taxon>Chaetothyriomycetidae</taxon>
        <taxon>Chaetothyriales</taxon>
        <taxon>Trichomeriaceae</taxon>
        <taxon>Knufia</taxon>
    </lineage>
</organism>
<evidence type="ECO:0000313" key="3">
    <source>
        <dbReference type="Proteomes" id="UP001316803"/>
    </source>
</evidence>